<dbReference type="SUPFAM" id="SSF56112">
    <property type="entry name" value="Protein kinase-like (PK-like)"/>
    <property type="match status" value="1"/>
</dbReference>
<proteinExistence type="inferred from homology"/>
<dbReference type="InterPro" id="IPR008266">
    <property type="entry name" value="Tyr_kinase_AS"/>
</dbReference>
<evidence type="ECO:0000256" key="7">
    <source>
        <dbReference type="PROSITE-ProRule" id="PRU10141"/>
    </source>
</evidence>
<dbReference type="PANTHER" id="PTHR48013:SF18">
    <property type="entry name" value="KINASE, PUTATIVE-RELATED"/>
    <property type="match status" value="1"/>
</dbReference>
<evidence type="ECO:0000256" key="6">
    <source>
        <dbReference type="ARBA" id="ARBA00038999"/>
    </source>
</evidence>
<sequence>MKVNNYIEKINSELKPNQNIEYESLYSSFKNVKLQEIFSTLHHLLISNYKKMNTRLPTGDKTEYFWAESSRELILAIETIQGLERALSNSLYNFNVEAYYNRINKEVLEFLSPSMGSIIPRNMDKIEIIDAKSIFKLQDSVELRSELSSVNVQLKKIGSGSYATVLKYKDPLYEKNFVVKRAKSNLNEKEIARFVLEFETMRQLKSPYIVEVYRYNHDKNEYYMEYMDTTLNDYINKNNTKLSLNIRKNIVRQTLRAFEYIYSKGFLHRDISPKNILIKKYDDVNVVKISDFGLVKIPDSELTSWNTDFKGYFNDHSLQTEGFNNYTIQHETFALTRVILFVMTGRVNINNIDNEDLKSLVEKGLNQDKGKRFQSIEELTRFFNSLSFDE</sequence>
<evidence type="ECO:0000256" key="2">
    <source>
        <dbReference type="ARBA" id="ARBA00022741"/>
    </source>
</evidence>
<evidence type="ECO:0000313" key="10">
    <source>
        <dbReference type="Proteomes" id="UP000521032"/>
    </source>
</evidence>
<keyword evidence="3 9" id="KW-0418">Kinase</keyword>
<dbReference type="PROSITE" id="PS50011">
    <property type="entry name" value="PROTEIN_KINASE_DOM"/>
    <property type="match status" value="1"/>
</dbReference>
<feature type="binding site" evidence="7">
    <location>
        <position position="180"/>
    </location>
    <ligand>
        <name>ATP</name>
        <dbReference type="ChEBI" id="CHEBI:30616"/>
    </ligand>
</feature>
<reference evidence="9 10" key="1">
    <citation type="submission" date="2020-07" db="EMBL/GenBank/DDBJ databases">
        <authorList>
            <person name="Criscuolo A."/>
        </authorList>
    </citation>
    <scope>NUCLEOTIDE SEQUENCE [LARGE SCALE GENOMIC DNA]</scope>
    <source>
        <strain evidence="10">CIP 111030</strain>
    </source>
</reference>
<accession>A0A6V7R1W8</accession>
<comment type="caution">
    <text evidence="9">The sequence shown here is derived from an EMBL/GenBank/DDBJ whole genome shotgun (WGS) entry which is preliminary data.</text>
</comment>
<dbReference type="Proteomes" id="UP000521032">
    <property type="component" value="Unassembled WGS sequence"/>
</dbReference>
<dbReference type="PROSITE" id="PS00107">
    <property type="entry name" value="PROTEIN_KINASE_ATP"/>
    <property type="match status" value="1"/>
</dbReference>
<keyword evidence="10" id="KW-1185">Reference proteome</keyword>
<dbReference type="EC" id="2.7.12.2" evidence="6"/>
<evidence type="ECO:0000259" key="8">
    <source>
        <dbReference type="PROSITE" id="PS50011"/>
    </source>
</evidence>
<keyword evidence="2 7" id="KW-0547">Nucleotide-binding</keyword>
<dbReference type="GO" id="GO:0005524">
    <property type="term" value="F:ATP binding"/>
    <property type="evidence" value="ECO:0007669"/>
    <property type="project" value="UniProtKB-UniRule"/>
</dbReference>
<evidence type="ECO:0000256" key="5">
    <source>
        <dbReference type="ARBA" id="ARBA00038035"/>
    </source>
</evidence>
<dbReference type="RefSeq" id="WP_186084532.1">
    <property type="nucleotide sequence ID" value="NZ_BMDB01000003.1"/>
</dbReference>
<dbReference type="CDD" id="cd00180">
    <property type="entry name" value="PKc"/>
    <property type="match status" value="1"/>
</dbReference>
<dbReference type="InterPro" id="IPR011009">
    <property type="entry name" value="Kinase-like_dom_sf"/>
</dbReference>
<dbReference type="Gene3D" id="1.10.510.10">
    <property type="entry name" value="Transferase(Phosphotransferase) domain 1"/>
    <property type="match status" value="1"/>
</dbReference>
<keyword evidence="1 9" id="KW-0808">Transferase</keyword>
<dbReference type="PANTHER" id="PTHR48013">
    <property type="entry name" value="DUAL SPECIFICITY MITOGEN-ACTIVATED PROTEIN KINASE KINASE 5-RELATED"/>
    <property type="match status" value="1"/>
</dbReference>
<evidence type="ECO:0000313" key="9">
    <source>
        <dbReference type="EMBL" id="CAD2071034.1"/>
    </source>
</evidence>
<gene>
    <name evidence="9" type="primary">pknD</name>
    <name evidence="9" type="ORF">JEOSCH030_00147</name>
</gene>
<dbReference type="Pfam" id="PF00069">
    <property type="entry name" value="Pkinase"/>
    <property type="match status" value="1"/>
</dbReference>
<dbReference type="InterPro" id="IPR017441">
    <property type="entry name" value="Protein_kinase_ATP_BS"/>
</dbReference>
<dbReference type="PROSITE" id="PS00109">
    <property type="entry name" value="PROTEIN_KINASE_TYR"/>
    <property type="match status" value="1"/>
</dbReference>
<evidence type="ECO:0000256" key="4">
    <source>
        <dbReference type="ARBA" id="ARBA00022840"/>
    </source>
</evidence>
<dbReference type="InterPro" id="IPR000719">
    <property type="entry name" value="Prot_kinase_dom"/>
</dbReference>
<dbReference type="GO" id="GO:0004672">
    <property type="term" value="F:protein kinase activity"/>
    <property type="evidence" value="ECO:0007669"/>
    <property type="project" value="InterPro"/>
</dbReference>
<keyword evidence="4 7" id="KW-0067">ATP-binding</keyword>
<evidence type="ECO:0000256" key="1">
    <source>
        <dbReference type="ARBA" id="ARBA00022679"/>
    </source>
</evidence>
<dbReference type="EMBL" id="CAJEWE010000003">
    <property type="protein sequence ID" value="CAD2071034.1"/>
    <property type="molecule type" value="Genomic_DNA"/>
</dbReference>
<feature type="domain" description="Protein kinase" evidence="8">
    <location>
        <begin position="151"/>
        <end position="390"/>
    </location>
</feature>
<dbReference type="AlphaFoldDB" id="A0A6V7R1W8"/>
<organism evidence="9 10">
    <name type="scientific">Phocicoccus schoeneichii</name>
    <dbReference type="NCBI Taxonomy" id="1812261"/>
    <lineage>
        <taxon>Bacteria</taxon>
        <taxon>Bacillati</taxon>
        <taxon>Bacillota</taxon>
        <taxon>Bacilli</taxon>
        <taxon>Bacillales</taxon>
        <taxon>Salinicoccaceae</taxon>
        <taxon>Phocicoccus</taxon>
    </lineage>
</organism>
<evidence type="ECO:0000256" key="3">
    <source>
        <dbReference type="ARBA" id="ARBA00022777"/>
    </source>
</evidence>
<protein>
    <recommendedName>
        <fullName evidence="6">mitogen-activated protein kinase kinase</fullName>
        <ecNumber evidence="6">2.7.12.2</ecNumber>
    </recommendedName>
</protein>
<comment type="similarity">
    <text evidence="5">Belongs to the protein kinase superfamily. STE Ser/Thr protein kinase family. MAP kinase kinase subfamily.</text>
</comment>
<name>A0A6V7R1W8_9BACL</name>